<dbReference type="Proteomes" id="UP000178912">
    <property type="component" value="Unassembled WGS sequence"/>
</dbReference>
<keyword evidence="2" id="KW-1185">Reference proteome</keyword>
<dbReference type="AlphaFoldDB" id="A0A1E1LDI0"/>
<reference evidence="2" key="1">
    <citation type="submission" date="2016-03" db="EMBL/GenBank/DDBJ databases">
        <authorList>
            <person name="Guldener U."/>
        </authorList>
    </citation>
    <scope>NUCLEOTIDE SEQUENCE [LARGE SCALE GENOMIC DNA]</scope>
    <source>
        <strain evidence="2">04CH-RAC-A.6.1</strain>
    </source>
</reference>
<sequence length="62" mass="7155">MNRQAMLGKAIKGEERIYGFEILTRYLEEVVAVDIIAEKRNYYEWGITDSSEEGGRGIPFIK</sequence>
<protein>
    <submittedName>
        <fullName evidence="1">Uncharacterized protein</fullName>
    </submittedName>
</protein>
<name>A0A1E1LDI0_9HELO</name>
<gene>
    <name evidence="1" type="ORF">RAG0_13572</name>
</gene>
<dbReference type="EMBL" id="FJUX01000105">
    <property type="protein sequence ID" value="CZT08547.1"/>
    <property type="molecule type" value="Genomic_DNA"/>
</dbReference>
<organism evidence="1 2">
    <name type="scientific">Rhynchosporium agropyri</name>
    <dbReference type="NCBI Taxonomy" id="914238"/>
    <lineage>
        <taxon>Eukaryota</taxon>
        <taxon>Fungi</taxon>
        <taxon>Dikarya</taxon>
        <taxon>Ascomycota</taxon>
        <taxon>Pezizomycotina</taxon>
        <taxon>Leotiomycetes</taxon>
        <taxon>Helotiales</taxon>
        <taxon>Ploettnerulaceae</taxon>
        <taxon>Rhynchosporium</taxon>
    </lineage>
</organism>
<evidence type="ECO:0000313" key="2">
    <source>
        <dbReference type="Proteomes" id="UP000178912"/>
    </source>
</evidence>
<evidence type="ECO:0000313" key="1">
    <source>
        <dbReference type="EMBL" id="CZT08547.1"/>
    </source>
</evidence>
<proteinExistence type="predicted"/>
<accession>A0A1E1LDI0</accession>